<dbReference type="AlphaFoldDB" id="A0A6P6XJX7"/>
<dbReference type="RefSeq" id="XP_027193707.1">
    <property type="nucleotide sequence ID" value="XM_027337906.1"/>
</dbReference>
<evidence type="ECO:0000256" key="1">
    <source>
        <dbReference type="SAM" id="Phobius"/>
    </source>
</evidence>
<dbReference type="OMA" id="FPHLCCE"/>
<dbReference type="InParanoid" id="A0A6P6XJX7"/>
<keyword evidence="2" id="KW-1185">Reference proteome</keyword>
<dbReference type="PANTHER" id="PTHR33964">
    <property type="entry name" value="RE45066P-RELATED"/>
    <property type="match status" value="1"/>
</dbReference>
<keyword evidence="1" id="KW-0472">Membrane</keyword>
<dbReference type="PANTHER" id="PTHR33964:SF1">
    <property type="entry name" value="RE45066P"/>
    <property type="match status" value="1"/>
</dbReference>
<proteinExistence type="predicted"/>
<keyword evidence="1" id="KW-0812">Transmembrane</keyword>
<protein>
    <submittedName>
        <fullName evidence="3">Uncharacterized protein LOC113788453</fullName>
    </submittedName>
</protein>
<accession>A0A6P6XJX7</accession>
<keyword evidence="1" id="KW-1133">Transmembrane helix</keyword>
<sequence length="257" mass="29697">MFQSMFLTKKSKFFFFINFQIIINLIINNIVVIAVNQQINSNSNNNIRCDRFDDMFNDFTMVSSNRRQFPTTSDEFIKYCKKNIDLANQLSQSIKKCLDDNSMRNIASLVLYSYRSRTKSLCKNRNSKRAREYINAAPCLNQYKQRLSKCIDITANKIGAIQSRPNNLKFPHLCCENLQFQRCIDKISAGDCKQKITVFAESAQSIMNGFIDRSCGEYNSDTDRCDQLDPINIGDWKNKSTKPSFIRNVAELISSIE</sequence>
<organism evidence="2 3">
    <name type="scientific">Dermatophagoides pteronyssinus</name>
    <name type="common">European house dust mite</name>
    <dbReference type="NCBI Taxonomy" id="6956"/>
    <lineage>
        <taxon>Eukaryota</taxon>
        <taxon>Metazoa</taxon>
        <taxon>Ecdysozoa</taxon>
        <taxon>Arthropoda</taxon>
        <taxon>Chelicerata</taxon>
        <taxon>Arachnida</taxon>
        <taxon>Acari</taxon>
        <taxon>Acariformes</taxon>
        <taxon>Sarcoptiformes</taxon>
        <taxon>Astigmata</taxon>
        <taxon>Psoroptidia</taxon>
        <taxon>Analgoidea</taxon>
        <taxon>Pyroglyphidae</taxon>
        <taxon>Dermatophagoidinae</taxon>
        <taxon>Dermatophagoides</taxon>
    </lineage>
</organism>
<name>A0A6P6XJX7_DERPT</name>
<evidence type="ECO:0000313" key="3">
    <source>
        <dbReference type="RefSeq" id="XP_027193707.1"/>
    </source>
</evidence>
<dbReference type="Proteomes" id="UP000515146">
    <property type="component" value="Unplaced"/>
</dbReference>
<dbReference type="OrthoDB" id="6494950at2759"/>
<dbReference type="KEGG" id="dpte:113788453"/>
<evidence type="ECO:0000313" key="2">
    <source>
        <dbReference type="Proteomes" id="UP000515146"/>
    </source>
</evidence>
<feature type="transmembrane region" description="Helical" evidence="1">
    <location>
        <begin position="12"/>
        <end position="35"/>
    </location>
</feature>
<reference evidence="3" key="1">
    <citation type="submission" date="2025-08" db="UniProtKB">
        <authorList>
            <consortium name="RefSeq"/>
        </authorList>
    </citation>
    <scope>IDENTIFICATION</scope>
    <source>
        <strain evidence="3">Airmid</strain>
    </source>
</reference>
<gene>
    <name evidence="3" type="primary">LOC113788453</name>
</gene>